<comment type="caution">
    <text evidence="1">The sequence shown here is derived from an EMBL/GenBank/DDBJ whole genome shotgun (WGS) entry which is preliminary data.</text>
</comment>
<name>X1FDC5_9ZZZZ</name>
<organism evidence="1">
    <name type="scientific">marine sediment metagenome</name>
    <dbReference type="NCBI Taxonomy" id="412755"/>
    <lineage>
        <taxon>unclassified sequences</taxon>
        <taxon>metagenomes</taxon>
        <taxon>ecological metagenomes</taxon>
    </lineage>
</organism>
<accession>X1FDC5</accession>
<dbReference type="Gene3D" id="2.160.20.80">
    <property type="entry name" value="E3 ubiquitin-protein ligase SopA"/>
    <property type="match status" value="1"/>
</dbReference>
<protein>
    <submittedName>
        <fullName evidence="1">Uncharacterized protein</fullName>
    </submittedName>
</protein>
<reference evidence="1" key="1">
    <citation type="journal article" date="2014" name="Front. Microbiol.">
        <title>High frequency of phylogenetically diverse reductive dehalogenase-homologous genes in deep subseafloor sedimentary metagenomes.</title>
        <authorList>
            <person name="Kawai M."/>
            <person name="Futagami T."/>
            <person name="Toyoda A."/>
            <person name="Takaki Y."/>
            <person name="Nishi S."/>
            <person name="Hori S."/>
            <person name="Arai W."/>
            <person name="Tsubouchi T."/>
            <person name="Morono Y."/>
            <person name="Uchiyama I."/>
            <person name="Ito T."/>
            <person name="Fujiyama A."/>
            <person name="Inagaki F."/>
            <person name="Takami H."/>
        </authorList>
    </citation>
    <scope>NUCLEOTIDE SEQUENCE</scope>
    <source>
        <strain evidence="1">Expedition CK06-06</strain>
    </source>
</reference>
<dbReference type="SUPFAM" id="SSF141571">
    <property type="entry name" value="Pentapeptide repeat-like"/>
    <property type="match status" value="1"/>
</dbReference>
<feature type="non-terminal residue" evidence="1">
    <location>
        <position position="59"/>
    </location>
</feature>
<feature type="non-terminal residue" evidence="1">
    <location>
        <position position="1"/>
    </location>
</feature>
<dbReference type="AlphaFoldDB" id="X1FDC5"/>
<sequence length="59" mass="6838">YTDFTKSLFIHTNLTKADFTESINYNIDPNQNEIKNAKFSFPEVVSLLNHFDIEIDGIN</sequence>
<gene>
    <name evidence="1" type="ORF">S01H4_66827</name>
</gene>
<dbReference type="EMBL" id="BART01041608">
    <property type="protein sequence ID" value="GAH27414.1"/>
    <property type="molecule type" value="Genomic_DNA"/>
</dbReference>
<evidence type="ECO:0000313" key="1">
    <source>
        <dbReference type="EMBL" id="GAH27414.1"/>
    </source>
</evidence>
<proteinExistence type="predicted"/>